<reference evidence="1 2" key="1">
    <citation type="journal article" date="2020" name="Nat. Commun.">
        <title>Genome of Tripterygium wilfordii and identification of cytochrome P450 involved in triptolide biosynthesis.</title>
        <authorList>
            <person name="Tu L."/>
            <person name="Su P."/>
            <person name="Zhang Z."/>
            <person name="Gao L."/>
            <person name="Wang J."/>
            <person name="Hu T."/>
            <person name="Zhou J."/>
            <person name="Zhang Y."/>
            <person name="Zhao Y."/>
            <person name="Liu Y."/>
            <person name="Song Y."/>
            <person name="Tong Y."/>
            <person name="Lu Y."/>
            <person name="Yang J."/>
            <person name="Xu C."/>
            <person name="Jia M."/>
            <person name="Peters R.J."/>
            <person name="Huang L."/>
            <person name="Gao W."/>
        </authorList>
    </citation>
    <scope>NUCLEOTIDE SEQUENCE [LARGE SCALE GENOMIC DNA]</scope>
    <source>
        <strain evidence="2">cv. XIE 37</strain>
        <tissue evidence="1">Leaf</tissue>
    </source>
</reference>
<name>A0A7J7DG20_TRIWF</name>
<keyword evidence="2" id="KW-1185">Reference proteome</keyword>
<comment type="caution">
    <text evidence="1">The sequence shown here is derived from an EMBL/GenBank/DDBJ whole genome shotgun (WGS) entry which is preliminary data.</text>
</comment>
<dbReference type="Proteomes" id="UP000593562">
    <property type="component" value="Unassembled WGS sequence"/>
</dbReference>
<dbReference type="EMBL" id="JAAARO010000007">
    <property type="protein sequence ID" value="KAF5745281.1"/>
    <property type="molecule type" value="Genomic_DNA"/>
</dbReference>
<accession>A0A7J7DG20</accession>
<organism evidence="1 2">
    <name type="scientific">Tripterygium wilfordii</name>
    <name type="common">Thunder God vine</name>
    <dbReference type="NCBI Taxonomy" id="458696"/>
    <lineage>
        <taxon>Eukaryota</taxon>
        <taxon>Viridiplantae</taxon>
        <taxon>Streptophyta</taxon>
        <taxon>Embryophyta</taxon>
        <taxon>Tracheophyta</taxon>
        <taxon>Spermatophyta</taxon>
        <taxon>Magnoliopsida</taxon>
        <taxon>eudicotyledons</taxon>
        <taxon>Gunneridae</taxon>
        <taxon>Pentapetalae</taxon>
        <taxon>rosids</taxon>
        <taxon>fabids</taxon>
        <taxon>Celastrales</taxon>
        <taxon>Celastraceae</taxon>
        <taxon>Tripterygium</taxon>
    </lineage>
</organism>
<dbReference type="InParanoid" id="A0A7J7DG20"/>
<evidence type="ECO:0000313" key="2">
    <source>
        <dbReference type="Proteomes" id="UP000593562"/>
    </source>
</evidence>
<dbReference type="AlphaFoldDB" id="A0A7J7DG20"/>
<evidence type="ECO:0000313" key="1">
    <source>
        <dbReference type="EMBL" id="KAF5745281.1"/>
    </source>
</evidence>
<protein>
    <submittedName>
        <fullName evidence="1">Uncharacterized protein</fullName>
    </submittedName>
</protein>
<gene>
    <name evidence="1" type="ORF">HS088_TW07G00864</name>
</gene>
<proteinExistence type="predicted"/>
<sequence length="125" mass="14100">MKRMMMHIFKKPNDQVSSVTAAACAHSVLPALQSRSYFSWPGCWNSYTVPTWLLNLQTSSSGTGVFIPQIVRSRNNRPGRCLTTHKYHNFITAFNAFHSLITNTLTSPAGRTKRLGRRGCKRRDG</sequence>